<name>A0AAU9UQC5_EUPED</name>
<keyword evidence="3" id="KW-1185">Reference proteome</keyword>
<evidence type="ECO:0000256" key="1">
    <source>
        <dbReference type="SAM" id="Coils"/>
    </source>
</evidence>
<dbReference type="EMBL" id="CAKOGL010000022">
    <property type="protein sequence ID" value="CAH2099804.1"/>
    <property type="molecule type" value="Genomic_DNA"/>
</dbReference>
<accession>A0AAU9UQC5</accession>
<comment type="caution">
    <text evidence="2">The sequence shown here is derived from an EMBL/GenBank/DDBJ whole genome shotgun (WGS) entry which is preliminary data.</text>
</comment>
<protein>
    <submittedName>
        <fullName evidence="2">Uncharacterized protein</fullName>
    </submittedName>
</protein>
<proteinExistence type="predicted"/>
<dbReference type="Proteomes" id="UP001153954">
    <property type="component" value="Unassembled WGS sequence"/>
</dbReference>
<keyword evidence="1" id="KW-0175">Coiled coil</keyword>
<evidence type="ECO:0000313" key="2">
    <source>
        <dbReference type="EMBL" id="CAH2099804.1"/>
    </source>
</evidence>
<organism evidence="2 3">
    <name type="scientific">Euphydryas editha</name>
    <name type="common">Edith's checkerspot</name>
    <dbReference type="NCBI Taxonomy" id="104508"/>
    <lineage>
        <taxon>Eukaryota</taxon>
        <taxon>Metazoa</taxon>
        <taxon>Ecdysozoa</taxon>
        <taxon>Arthropoda</taxon>
        <taxon>Hexapoda</taxon>
        <taxon>Insecta</taxon>
        <taxon>Pterygota</taxon>
        <taxon>Neoptera</taxon>
        <taxon>Endopterygota</taxon>
        <taxon>Lepidoptera</taxon>
        <taxon>Glossata</taxon>
        <taxon>Ditrysia</taxon>
        <taxon>Papilionoidea</taxon>
        <taxon>Nymphalidae</taxon>
        <taxon>Nymphalinae</taxon>
        <taxon>Euphydryas</taxon>
    </lineage>
</organism>
<dbReference type="AlphaFoldDB" id="A0AAU9UQC5"/>
<gene>
    <name evidence="2" type="ORF">EEDITHA_LOCUS14734</name>
</gene>
<reference evidence="2" key="1">
    <citation type="submission" date="2022-03" db="EMBL/GenBank/DDBJ databases">
        <authorList>
            <person name="Tunstrom K."/>
        </authorList>
    </citation>
    <scope>NUCLEOTIDE SEQUENCE</scope>
</reference>
<evidence type="ECO:0000313" key="3">
    <source>
        <dbReference type="Proteomes" id="UP001153954"/>
    </source>
</evidence>
<feature type="coiled-coil region" evidence="1">
    <location>
        <begin position="70"/>
        <end position="97"/>
    </location>
</feature>
<sequence length="109" mass="12542">MAEQKNCVANITLFLPIPFEIYKKLKTKLETEDNKSFFEIGAKLPLQEQNKFTPCADICDSTLIHLKDRERKQKALIAQLQANNQELLREVLALKEELILEGISDVKIK</sequence>